<evidence type="ECO:0000313" key="3">
    <source>
        <dbReference type="Proteomes" id="UP000501705"/>
    </source>
</evidence>
<dbReference type="RefSeq" id="WP_167464566.1">
    <property type="nucleotide sequence ID" value="NZ_CP046171.1"/>
</dbReference>
<evidence type="ECO:0000259" key="1">
    <source>
        <dbReference type="PROSITE" id="PS51384"/>
    </source>
</evidence>
<dbReference type="EMBL" id="CP046171">
    <property type="protein sequence ID" value="QIS05496.1"/>
    <property type="molecule type" value="Genomic_DNA"/>
</dbReference>
<dbReference type="Pfam" id="PF08021">
    <property type="entry name" value="FAD_binding_9"/>
    <property type="match status" value="1"/>
</dbReference>
<proteinExistence type="predicted"/>
<dbReference type="Gene3D" id="2.40.30.10">
    <property type="entry name" value="Translation factors"/>
    <property type="match status" value="1"/>
</dbReference>
<name>A0A6G9XX70_NOCBR</name>
<dbReference type="InterPro" id="IPR017938">
    <property type="entry name" value="Riboflavin_synthase-like_b-brl"/>
</dbReference>
<dbReference type="InterPro" id="IPR039261">
    <property type="entry name" value="FNR_nucleotide-bd"/>
</dbReference>
<dbReference type="GO" id="GO:0016491">
    <property type="term" value="F:oxidoreductase activity"/>
    <property type="evidence" value="ECO:0007669"/>
    <property type="project" value="InterPro"/>
</dbReference>
<dbReference type="Pfam" id="PF04954">
    <property type="entry name" value="SIP"/>
    <property type="match status" value="1"/>
</dbReference>
<reference evidence="2 3" key="1">
    <citation type="journal article" date="2019" name="ACS Chem. Biol.">
        <title>Identification and Mobilization of a Cryptic Antibiotic Biosynthesis Gene Locus from a Human-Pathogenic Nocardia Isolate.</title>
        <authorList>
            <person name="Herisse M."/>
            <person name="Ishida K."/>
            <person name="Porter J.L."/>
            <person name="Howden B."/>
            <person name="Hertweck C."/>
            <person name="Stinear T.P."/>
            <person name="Pidot S.J."/>
        </authorList>
    </citation>
    <scope>NUCLEOTIDE SEQUENCE [LARGE SCALE GENOMIC DNA]</scope>
    <source>
        <strain evidence="2 3">AUSMDU00024985</strain>
    </source>
</reference>
<dbReference type="Gene3D" id="3.40.50.80">
    <property type="entry name" value="Nucleotide-binding domain of ferredoxin-NADP reductase (FNR) module"/>
    <property type="match status" value="1"/>
</dbReference>
<dbReference type="InterPro" id="IPR013113">
    <property type="entry name" value="SIP_FAD-bd"/>
</dbReference>
<gene>
    <name evidence="2" type="ORF">F5X71_27120</name>
</gene>
<feature type="domain" description="FAD-binding FR-type" evidence="1">
    <location>
        <begin position="27"/>
        <end position="148"/>
    </location>
</feature>
<dbReference type="PROSITE" id="PS51384">
    <property type="entry name" value="FAD_FR"/>
    <property type="match status" value="1"/>
</dbReference>
<organism evidence="2 3">
    <name type="scientific">Nocardia brasiliensis</name>
    <dbReference type="NCBI Taxonomy" id="37326"/>
    <lineage>
        <taxon>Bacteria</taxon>
        <taxon>Bacillati</taxon>
        <taxon>Actinomycetota</taxon>
        <taxon>Actinomycetes</taxon>
        <taxon>Mycobacteriales</taxon>
        <taxon>Nocardiaceae</taxon>
        <taxon>Nocardia</taxon>
    </lineage>
</organism>
<dbReference type="CDD" id="cd06193">
    <property type="entry name" value="siderophore_interacting"/>
    <property type="match status" value="1"/>
</dbReference>
<dbReference type="Proteomes" id="UP000501705">
    <property type="component" value="Chromosome"/>
</dbReference>
<dbReference type="InterPro" id="IPR039374">
    <property type="entry name" value="SIP_fam"/>
</dbReference>
<evidence type="ECO:0000313" key="2">
    <source>
        <dbReference type="EMBL" id="QIS05496.1"/>
    </source>
</evidence>
<accession>A0A6G9XX70</accession>
<sequence>MNRAAHLERIAEVLDGEAGGAKVPYPIGLREVAVLDARMVGSGLRRLTFGGPELAGFESHAPTEHVRLIYPDPDGTLRLPEQVDLALKWPRPLPISREYTVRRYDATAGELDIDFALHPGGHAAEWAAAATPGTRVYIAGPPGGLVVPFTYDRYLMAGDITALPAIARWLEALPADAAGWAFIEVTDESEQIELSAPAGVEVHWLYRGDVAPGCSDLLERAVRAVALPEGERIYAWIAAEAGVVRPLRRWVREVLRAKPGDSDVTAYWKRGHADFDEDHEADAG</sequence>
<dbReference type="PANTHER" id="PTHR30157:SF0">
    <property type="entry name" value="NADPH-DEPENDENT FERRIC-CHELATE REDUCTASE"/>
    <property type="match status" value="1"/>
</dbReference>
<dbReference type="InterPro" id="IPR017927">
    <property type="entry name" value="FAD-bd_FR_type"/>
</dbReference>
<dbReference type="SUPFAM" id="SSF63380">
    <property type="entry name" value="Riboflavin synthase domain-like"/>
    <property type="match status" value="1"/>
</dbReference>
<protein>
    <submittedName>
        <fullName evidence="2">Siderophore-interacting protein</fullName>
    </submittedName>
</protein>
<dbReference type="AlphaFoldDB" id="A0A6G9XX70"/>
<dbReference type="PANTHER" id="PTHR30157">
    <property type="entry name" value="FERRIC REDUCTASE, NADPH-DEPENDENT"/>
    <property type="match status" value="1"/>
</dbReference>
<dbReference type="InterPro" id="IPR007037">
    <property type="entry name" value="SIP_rossman_dom"/>
</dbReference>